<dbReference type="EC" id="4.1.2.14" evidence="5"/>
<dbReference type="PROSITE" id="PS00160">
    <property type="entry name" value="ALDOLASE_KDPG_KHG_2"/>
    <property type="match status" value="1"/>
</dbReference>
<keyword evidence="8" id="KW-0119">Carbohydrate metabolism</keyword>
<dbReference type="InterPro" id="IPR031338">
    <property type="entry name" value="KDPG/KHG_AS_2"/>
</dbReference>
<dbReference type="RefSeq" id="WP_194705843.1">
    <property type="nucleotide sequence ID" value="NZ_JADKPN010000002.1"/>
</dbReference>
<evidence type="ECO:0000256" key="6">
    <source>
        <dbReference type="ARBA" id="ARBA00023239"/>
    </source>
</evidence>
<dbReference type="SUPFAM" id="SSF51569">
    <property type="entry name" value="Aldolase"/>
    <property type="match status" value="1"/>
</dbReference>
<evidence type="ECO:0000313" key="9">
    <source>
        <dbReference type="EMBL" id="MBF4762633.1"/>
    </source>
</evidence>
<keyword evidence="7" id="KW-0704">Schiff base</keyword>
<dbReference type="PROSITE" id="PS00159">
    <property type="entry name" value="ALDOLASE_KDPG_KHG_1"/>
    <property type="match status" value="1"/>
</dbReference>
<dbReference type="Proteomes" id="UP000640489">
    <property type="component" value="Unassembled WGS sequence"/>
</dbReference>
<gene>
    <name evidence="9" type="primary">eda</name>
    <name evidence="9" type="ORF">ISU07_05800</name>
</gene>
<comment type="catalytic activity">
    <reaction evidence="1">
        <text>2-dehydro-3-deoxy-6-phospho-D-gluconate = D-glyceraldehyde 3-phosphate + pyruvate</text>
        <dbReference type="Rhea" id="RHEA:17089"/>
        <dbReference type="ChEBI" id="CHEBI:15361"/>
        <dbReference type="ChEBI" id="CHEBI:57569"/>
        <dbReference type="ChEBI" id="CHEBI:59776"/>
        <dbReference type="EC" id="4.1.2.14"/>
    </reaction>
</comment>
<dbReference type="EMBL" id="JADKPN010000002">
    <property type="protein sequence ID" value="MBF4762633.1"/>
    <property type="molecule type" value="Genomic_DNA"/>
</dbReference>
<evidence type="ECO:0000256" key="5">
    <source>
        <dbReference type="ARBA" id="ARBA00013063"/>
    </source>
</evidence>
<comment type="caution">
    <text evidence="9">The sequence shown here is derived from an EMBL/GenBank/DDBJ whole genome shotgun (WGS) entry which is preliminary data.</text>
</comment>
<evidence type="ECO:0000256" key="1">
    <source>
        <dbReference type="ARBA" id="ARBA00000654"/>
    </source>
</evidence>
<evidence type="ECO:0000256" key="7">
    <source>
        <dbReference type="ARBA" id="ARBA00023270"/>
    </source>
</evidence>
<dbReference type="Gene3D" id="3.20.20.70">
    <property type="entry name" value="Aldolase class I"/>
    <property type="match status" value="1"/>
</dbReference>
<dbReference type="PANTHER" id="PTHR30246:SF1">
    <property type="entry name" value="2-DEHYDRO-3-DEOXY-6-PHOSPHOGALACTONATE ALDOLASE-RELATED"/>
    <property type="match status" value="1"/>
</dbReference>
<keyword evidence="10" id="KW-1185">Reference proteome</keyword>
<dbReference type="Pfam" id="PF01081">
    <property type="entry name" value="Aldolase"/>
    <property type="match status" value="1"/>
</dbReference>
<comment type="subunit">
    <text evidence="4">Homotrimer.</text>
</comment>
<proteinExistence type="inferred from homology"/>
<dbReference type="CDD" id="cd00452">
    <property type="entry name" value="KDPG_aldolase"/>
    <property type="match status" value="1"/>
</dbReference>
<protein>
    <recommendedName>
        <fullName evidence="5">2-dehydro-3-deoxy-phosphogluconate aldolase</fullName>
        <ecNumber evidence="5">4.1.2.14</ecNumber>
    </recommendedName>
</protein>
<dbReference type="PANTHER" id="PTHR30246">
    <property type="entry name" value="2-KETO-3-DEOXY-6-PHOSPHOGLUCONATE ALDOLASE"/>
    <property type="match status" value="1"/>
</dbReference>
<evidence type="ECO:0000313" key="10">
    <source>
        <dbReference type="Proteomes" id="UP000640489"/>
    </source>
</evidence>
<organism evidence="9 10">
    <name type="scientific">Nocardioides islandensis</name>
    <dbReference type="NCBI Taxonomy" id="433663"/>
    <lineage>
        <taxon>Bacteria</taxon>
        <taxon>Bacillati</taxon>
        <taxon>Actinomycetota</taxon>
        <taxon>Actinomycetes</taxon>
        <taxon>Propionibacteriales</taxon>
        <taxon>Nocardioidaceae</taxon>
        <taxon>Nocardioides</taxon>
    </lineage>
</organism>
<comment type="similarity">
    <text evidence="3">Belongs to the KHG/KDPG aldolase family.</text>
</comment>
<dbReference type="GO" id="GO:0008675">
    <property type="term" value="F:2-dehydro-3-deoxy-phosphogluconate aldolase activity"/>
    <property type="evidence" value="ECO:0007669"/>
    <property type="project" value="UniProtKB-EC"/>
</dbReference>
<name>A0A930V9Z5_9ACTN</name>
<dbReference type="NCBIfam" id="TIGR01182">
    <property type="entry name" value="eda"/>
    <property type="match status" value="1"/>
</dbReference>
<sequence length="210" mass="21682">MNDVLEFHGRHRLVPVVVVDRADRAWPLAETLSDAGLPSAEVTLRTPAALSVISAMTACPGFVVGAGTVVRPAQVEQAVAAGARYVVSPGFSAAVDRECRQLGVLLVPGVATATELQAALEAGRDVVKFFPAAAAGGAAMVAALSAPFPSARFVPTGGIGAAELGDYLRLTSVLAVGGTWLAPRDAVDSGDFERIARDVREATTLVEHLR</sequence>
<dbReference type="InterPro" id="IPR000887">
    <property type="entry name" value="Aldlse_KDPG_KHG"/>
</dbReference>
<dbReference type="InterPro" id="IPR013785">
    <property type="entry name" value="Aldolase_TIM"/>
</dbReference>
<evidence type="ECO:0000256" key="8">
    <source>
        <dbReference type="ARBA" id="ARBA00023277"/>
    </source>
</evidence>
<evidence type="ECO:0000256" key="2">
    <source>
        <dbReference type="ARBA" id="ARBA00004736"/>
    </source>
</evidence>
<evidence type="ECO:0000256" key="3">
    <source>
        <dbReference type="ARBA" id="ARBA00006906"/>
    </source>
</evidence>
<reference evidence="9" key="1">
    <citation type="submission" date="2020-11" db="EMBL/GenBank/DDBJ databases">
        <title>Nocardioides sp. nov., isolated from Soil of Cynanchum wilfordii Hemsley rhizosphere.</title>
        <authorList>
            <person name="Lee J.-S."/>
            <person name="Suh M.K."/>
            <person name="Kim J.-S."/>
        </authorList>
    </citation>
    <scope>NUCLEOTIDE SEQUENCE</scope>
    <source>
        <strain evidence="9">KCTC 19275</strain>
    </source>
</reference>
<dbReference type="InterPro" id="IPR031337">
    <property type="entry name" value="KDPG/KHG_AS_1"/>
</dbReference>
<accession>A0A930V9Z5</accession>
<evidence type="ECO:0000256" key="4">
    <source>
        <dbReference type="ARBA" id="ARBA00011233"/>
    </source>
</evidence>
<keyword evidence="6 9" id="KW-0456">Lyase</keyword>
<dbReference type="AlphaFoldDB" id="A0A930V9Z5"/>
<comment type="pathway">
    <text evidence="2">Carbohydrate acid metabolism; 2-dehydro-3-deoxy-D-gluconate degradation; D-glyceraldehyde 3-phosphate and pyruvate from 2-dehydro-3-deoxy-D-gluconate: step 2/2.</text>
</comment>